<feature type="transmembrane region" description="Helical" evidence="7">
    <location>
        <begin position="98"/>
        <end position="119"/>
    </location>
</feature>
<feature type="transmembrane region" description="Helical" evidence="7">
    <location>
        <begin position="293"/>
        <end position="312"/>
    </location>
</feature>
<dbReference type="SUPFAM" id="SSF103473">
    <property type="entry name" value="MFS general substrate transporter"/>
    <property type="match status" value="1"/>
</dbReference>
<dbReference type="RefSeq" id="WP_036103358.1">
    <property type="nucleotide sequence ID" value="NZ_AODG01000002.1"/>
</dbReference>
<evidence type="ECO:0000256" key="7">
    <source>
        <dbReference type="SAM" id="Phobius"/>
    </source>
</evidence>
<dbReference type="GO" id="GO:0022857">
    <property type="term" value="F:transmembrane transporter activity"/>
    <property type="evidence" value="ECO:0007669"/>
    <property type="project" value="InterPro"/>
</dbReference>
<feature type="transmembrane region" description="Helical" evidence="7">
    <location>
        <begin position="269"/>
        <end position="287"/>
    </location>
</feature>
<feature type="transmembrane region" description="Helical" evidence="7">
    <location>
        <begin position="73"/>
        <end position="92"/>
    </location>
</feature>
<evidence type="ECO:0000256" key="4">
    <source>
        <dbReference type="ARBA" id="ARBA00022692"/>
    </source>
</evidence>
<dbReference type="EMBL" id="AODG01000002">
    <property type="protein sequence ID" value="EUJ30596.1"/>
    <property type="molecule type" value="Genomic_DNA"/>
</dbReference>
<accession>A0A829RBU6</accession>
<feature type="transmembrane region" description="Helical" evidence="7">
    <location>
        <begin position="204"/>
        <end position="226"/>
    </location>
</feature>
<evidence type="ECO:0000313" key="9">
    <source>
        <dbReference type="EMBL" id="EUJ30596.1"/>
    </source>
</evidence>
<comment type="caution">
    <text evidence="9">The sequence shown here is derived from an EMBL/GenBank/DDBJ whole genome shotgun (WGS) entry which is preliminary data.</text>
</comment>
<feature type="domain" description="Major facilitator superfamily (MFS) profile" evidence="8">
    <location>
        <begin position="7"/>
        <end position="381"/>
    </location>
</feature>
<dbReference type="PANTHER" id="PTHR43124">
    <property type="entry name" value="PURINE EFFLUX PUMP PBUE"/>
    <property type="match status" value="1"/>
</dbReference>
<dbReference type="CDD" id="cd17324">
    <property type="entry name" value="MFS_NepI_like"/>
    <property type="match status" value="1"/>
</dbReference>
<keyword evidence="9" id="KW-0762">Sugar transport</keyword>
<dbReference type="PROSITE" id="PS50850">
    <property type="entry name" value="MFS"/>
    <property type="match status" value="1"/>
</dbReference>
<dbReference type="InterPro" id="IPR050189">
    <property type="entry name" value="MFS_Efflux_Transporters"/>
</dbReference>
<feature type="transmembrane region" description="Helical" evidence="7">
    <location>
        <begin position="159"/>
        <end position="183"/>
    </location>
</feature>
<keyword evidence="2" id="KW-0813">Transport</keyword>
<dbReference type="PANTHER" id="PTHR43124:SF3">
    <property type="entry name" value="CHLORAMPHENICOL EFFLUX PUMP RV0191"/>
    <property type="match status" value="1"/>
</dbReference>
<dbReference type="AlphaFoldDB" id="A0A829RBU6"/>
<gene>
    <name evidence="9" type="ORF">LMUR_00495</name>
</gene>
<dbReference type="Proteomes" id="UP000019251">
    <property type="component" value="Unassembled WGS sequence"/>
</dbReference>
<feature type="transmembrane region" description="Helical" evidence="7">
    <location>
        <begin position="131"/>
        <end position="153"/>
    </location>
</feature>
<dbReference type="InterPro" id="IPR036259">
    <property type="entry name" value="MFS_trans_sf"/>
</dbReference>
<proteinExistence type="predicted"/>
<keyword evidence="4 7" id="KW-0812">Transmembrane</keyword>
<dbReference type="GO" id="GO:0005886">
    <property type="term" value="C:plasma membrane"/>
    <property type="evidence" value="ECO:0007669"/>
    <property type="project" value="UniProtKB-SubCell"/>
</dbReference>
<dbReference type="Pfam" id="PF07690">
    <property type="entry name" value="MFS_1"/>
    <property type="match status" value="1"/>
</dbReference>
<evidence type="ECO:0000256" key="1">
    <source>
        <dbReference type="ARBA" id="ARBA00004651"/>
    </source>
</evidence>
<dbReference type="Gene3D" id="1.20.1250.20">
    <property type="entry name" value="MFS general substrate transporter like domains"/>
    <property type="match status" value="1"/>
</dbReference>
<feature type="transmembrane region" description="Helical" evidence="7">
    <location>
        <begin position="7"/>
        <end position="29"/>
    </location>
</feature>
<feature type="transmembrane region" description="Helical" evidence="7">
    <location>
        <begin position="357"/>
        <end position="377"/>
    </location>
</feature>
<name>A0A829RBU6_LISGR</name>
<evidence type="ECO:0000259" key="8">
    <source>
        <dbReference type="PROSITE" id="PS50850"/>
    </source>
</evidence>
<keyword evidence="5 7" id="KW-1133">Transmembrane helix</keyword>
<reference evidence="9 10" key="1">
    <citation type="submission" date="2012-12" db="EMBL/GenBank/DDBJ databases">
        <title>Novel taxa of Listeriaceae from agricultural environments in the United States.</title>
        <authorList>
            <person name="den Bakker H.C."/>
            <person name="Allred A."/>
            <person name="Warchocki S."/>
            <person name="Wright E.M."/>
            <person name="Burrell A."/>
            <person name="Nightingale K.K."/>
            <person name="Kephart D."/>
            <person name="Wiedmann M."/>
        </authorList>
    </citation>
    <scope>NUCLEOTIDE SEQUENCE [LARGE SCALE GENOMIC DNA]</scope>
    <source>
        <strain evidence="9 10">FSL F6-1183</strain>
    </source>
</reference>
<organism evidence="9 10">
    <name type="scientific">Listeria grayi FSL F6-1183</name>
    <dbReference type="NCBI Taxonomy" id="1265827"/>
    <lineage>
        <taxon>Bacteria</taxon>
        <taxon>Bacillati</taxon>
        <taxon>Bacillota</taxon>
        <taxon>Bacilli</taxon>
        <taxon>Bacillales</taxon>
        <taxon>Listeriaceae</taxon>
        <taxon>Listeria</taxon>
    </lineage>
</organism>
<evidence type="ECO:0000256" key="6">
    <source>
        <dbReference type="ARBA" id="ARBA00023136"/>
    </source>
</evidence>
<protein>
    <submittedName>
        <fullName evidence="9">Putative sugar transport protein</fullName>
    </submittedName>
</protein>
<keyword evidence="6 7" id="KW-0472">Membrane</keyword>
<evidence type="ECO:0000256" key="3">
    <source>
        <dbReference type="ARBA" id="ARBA00022475"/>
    </source>
</evidence>
<evidence type="ECO:0000313" key="10">
    <source>
        <dbReference type="Proteomes" id="UP000019251"/>
    </source>
</evidence>
<feature type="transmembrane region" description="Helical" evidence="7">
    <location>
        <begin position="333"/>
        <end position="351"/>
    </location>
</feature>
<evidence type="ECO:0000256" key="5">
    <source>
        <dbReference type="ARBA" id="ARBA00022989"/>
    </source>
</evidence>
<dbReference type="InterPro" id="IPR011701">
    <property type="entry name" value="MFS"/>
</dbReference>
<feature type="transmembrane region" description="Helical" evidence="7">
    <location>
        <begin position="49"/>
        <end position="66"/>
    </location>
</feature>
<dbReference type="InterPro" id="IPR020846">
    <property type="entry name" value="MFS_dom"/>
</dbReference>
<evidence type="ECO:0000256" key="2">
    <source>
        <dbReference type="ARBA" id="ARBA00022448"/>
    </source>
</evidence>
<comment type="subcellular location">
    <subcellularLocation>
        <location evidence="1">Cell membrane</location>
        <topology evidence="1">Multi-pass membrane protein</topology>
    </subcellularLocation>
</comment>
<keyword evidence="3" id="KW-1003">Cell membrane</keyword>
<feature type="transmembrane region" description="Helical" evidence="7">
    <location>
        <begin position="238"/>
        <end position="257"/>
    </location>
</feature>
<sequence length="383" mass="41246">MKKYPLPIWILVIGAFAIGMTEFVIMGLLTEVAADLNVSVSKAGQLISIYALSVAVGGPIIVLLTYRLKRKTTLLLLMLIFILGNIVASVAGNYSVMMLSRVVTALAHGSFFGLGAIIATSLVEPKRQASAMALMFSGLAVSNIIGVPFGTIIGQQWGWRASFAIIAVIGVIAFLGILFFVPNKNTHPTGSVRKELSILKTGKLWMSLLISTFSFSSVFAFFTYISPVLREVSGYHDLGVAVILVIFGVGVTIGNLVGGRLADWNMDKGLIIIILAMIGWYIILFFMQFSYYLIPFGVFIFGIIAFSVGPSLQFRTMQVSKDAPTLASTLNQSAMNVGNALGAFVGGIIVALLPIQWLVLIAPLLTLIGFILLLIQLKQTKAN</sequence>